<dbReference type="GeneID" id="25729943"/>
<dbReference type="EMBL" id="KK103529">
    <property type="protein sequence ID" value="KIY95395.1"/>
    <property type="molecule type" value="Genomic_DNA"/>
</dbReference>
<keyword evidence="2" id="KW-0472">Membrane</keyword>
<evidence type="ECO:0000256" key="1">
    <source>
        <dbReference type="SAM" id="Coils"/>
    </source>
</evidence>
<dbReference type="AlphaFoldDB" id="A0A0D2MKE5"/>
<reference evidence="3 4" key="1">
    <citation type="journal article" date="2013" name="BMC Genomics">
        <title>Reconstruction of the lipid metabolism for the microalga Monoraphidium neglectum from its genome sequence reveals characteristics suitable for biofuel production.</title>
        <authorList>
            <person name="Bogen C."/>
            <person name="Al-Dilaimi A."/>
            <person name="Albersmeier A."/>
            <person name="Wichmann J."/>
            <person name="Grundmann M."/>
            <person name="Rupp O."/>
            <person name="Lauersen K.J."/>
            <person name="Blifernez-Klassen O."/>
            <person name="Kalinowski J."/>
            <person name="Goesmann A."/>
            <person name="Mussgnug J.H."/>
            <person name="Kruse O."/>
        </authorList>
    </citation>
    <scope>NUCLEOTIDE SEQUENCE [LARGE SCALE GENOMIC DNA]</scope>
    <source>
        <strain evidence="3 4">SAG 48.87</strain>
    </source>
</reference>
<evidence type="ECO:0000313" key="4">
    <source>
        <dbReference type="Proteomes" id="UP000054498"/>
    </source>
</evidence>
<name>A0A0D2MKE5_9CHLO</name>
<evidence type="ECO:0000313" key="3">
    <source>
        <dbReference type="EMBL" id="KIY95395.1"/>
    </source>
</evidence>
<organism evidence="3 4">
    <name type="scientific">Monoraphidium neglectum</name>
    <dbReference type="NCBI Taxonomy" id="145388"/>
    <lineage>
        <taxon>Eukaryota</taxon>
        <taxon>Viridiplantae</taxon>
        <taxon>Chlorophyta</taxon>
        <taxon>core chlorophytes</taxon>
        <taxon>Chlorophyceae</taxon>
        <taxon>CS clade</taxon>
        <taxon>Sphaeropleales</taxon>
        <taxon>Selenastraceae</taxon>
        <taxon>Monoraphidium</taxon>
    </lineage>
</organism>
<protein>
    <submittedName>
        <fullName evidence="3">Uncharacterized protein</fullName>
    </submittedName>
</protein>
<sequence>MDYGNSGLWFALAIVSAPIIWWAICHLLQQLLAEMKAGLQAEMKAGLAEMKAGLQAELRQQQGDLRADVRQLAERLVTMEQQLSSVLRAAVAAPVPGAPTADAANSRIQTLFVPRAKIDVDDNNVVLPLCKGRLRGSRNTTILYIVIDASTAAAAEAWGANLAPPLAAAAASRAAQNASAAGGMPTCAGGNLEFAATVDFAAGNRSVTPGPTAFPPSSFSPGPKALPGYSPLAAVGGVVLNAPHVGVLQGDKLVGQAGRVVRFNQGYTKVVLATTHGYAQGREVIYLSTDASDPLAAALENVPLAPAIGATPPAALAGLVAFTNGATGAENMQRQGLASAIKDGLSPLNVLQSFPGQVAA</sequence>
<evidence type="ECO:0000256" key="2">
    <source>
        <dbReference type="SAM" id="Phobius"/>
    </source>
</evidence>
<keyword evidence="2" id="KW-0812">Transmembrane</keyword>
<accession>A0A0D2MKE5</accession>
<keyword evidence="4" id="KW-1185">Reference proteome</keyword>
<dbReference type="OrthoDB" id="4194at2759"/>
<dbReference type="RefSeq" id="XP_013894415.1">
    <property type="nucleotide sequence ID" value="XM_014038961.1"/>
</dbReference>
<keyword evidence="2" id="KW-1133">Transmembrane helix</keyword>
<feature type="coiled-coil region" evidence="1">
    <location>
        <begin position="55"/>
        <end position="89"/>
    </location>
</feature>
<gene>
    <name evidence="3" type="ORF">MNEG_12568</name>
</gene>
<dbReference type="Proteomes" id="UP000054498">
    <property type="component" value="Unassembled WGS sequence"/>
</dbReference>
<feature type="transmembrane region" description="Helical" evidence="2">
    <location>
        <begin position="6"/>
        <end position="28"/>
    </location>
</feature>
<keyword evidence="1" id="KW-0175">Coiled coil</keyword>
<proteinExistence type="predicted"/>
<dbReference type="KEGG" id="mng:MNEG_12568"/>